<keyword evidence="2" id="KW-0719">Serine esterase</keyword>
<dbReference type="GO" id="GO:0030600">
    <property type="term" value="F:feruloyl esterase activity"/>
    <property type="evidence" value="ECO:0007669"/>
    <property type="project" value="UniProtKB-EC"/>
</dbReference>
<dbReference type="EC" id="3.1.1.-" evidence="10"/>
<reference evidence="11" key="1">
    <citation type="submission" date="2021-03" db="EMBL/GenBank/DDBJ databases">
        <title>Revisited historic fungal species revealed as producer of novel bioactive compounds through whole genome sequencing and comparative genomics.</title>
        <authorList>
            <person name="Vignolle G.A."/>
            <person name="Hochenegger N."/>
            <person name="Mach R.L."/>
            <person name="Mach-Aigner A.R."/>
            <person name="Javad Rahimi M."/>
            <person name="Salim K.A."/>
            <person name="Chan C.M."/>
            <person name="Lim L.B.L."/>
            <person name="Cai F."/>
            <person name="Druzhinina I.S."/>
            <person name="U'Ren J.M."/>
            <person name="Derntl C."/>
        </authorList>
    </citation>
    <scope>NUCLEOTIDE SEQUENCE</scope>
    <source>
        <strain evidence="11">TUCIM 5799</strain>
    </source>
</reference>
<keyword evidence="3" id="KW-0119">Carbohydrate metabolism</keyword>
<dbReference type="PANTHER" id="PTHR33938">
    <property type="entry name" value="FERULOYL ESTERASE B-RELATED"/>
    <property type="match status" value="1"/>
</dbReference>
<dbReference type="Proteomes" id="UP000829685">
    <property type="component" value="Unassembled WGS sequence"/>
</dbReference>
<dbReference type="GO" id="GO:0046872">
    <property type="term" value="F:metal ion binding"/>
    <property type="evidence" value="ECO:0007669"/>
    <property type="project" value="UniProtKB-KW"/>
</dbReference>
<dbReference type="Pfam" id="PF07519">
    <property type="entry name" value="Tannase"/>
    <property type="match status" value="1"/>
</dbReference>
<proteinExistence type="inferred from homology"/>
<evidence type="ECO:0000313" key="11">
    <source>
        <dbReference type="EMBL" id="KAI1874395.1"/>
    </source>
</evidence>
<keyword evidence="8" id="KW-1015">Disulfide bond</keyword>
<evidence type="ECO:0000256" key="1">
    <source>
        <dbReference type="ARBA" id="ARBA00006249"/>
    </source>
</evidence>
<evidence type="ECO:0000256" key="4">
    <source>
        <dbReference type="ARBA" id="ARBA00022723"/>
    </source>
</evidence>
<dbReference type="InterPro" id="IPR029058">
    <property type="entry name" value="AB_hydrolase_fold"/>
</dbReference>
<feature type="signal peptide" evidence="10">
    <location>
        <begin position="1"/>
        <end position="21"/>
    </location>
</feature>
<evidence type="ECO:0000256" key="2">
    <source>
        <dbReference type="ARBA" id="ARBA00022487"/>
    </source>
</evidence>
<evidence type="ECO:0000256" key="5">
    <source>
        <dbReference type="ARBA" id="ARBA00022729"/>
    </source>
</evidence>
<keyword evidence="3" id="KW-0858">Xylan degradation</keyword>
<name>A0A9P9WPG7_9PEZI</name>
<dbReference type="SUPFAM" id="SSF53474">
    <property type="entry name" value="alpha/beta-Hydrolases"/>
    <property type="match status" value="1"/>
</dbReference>
<evidence type="ECO:0000256" key="8">
    <source>
        <dbReference type="ARBA" id="ARBA00023157"/>
    </source>
</evidence>
<comment type="similarity">
    <text evidence="1 10">Belongs to the tannase family.</text>
</comment>
<dbReference type="PANTHER" id="PTHR33938:SF15">
    <property type="entry name" value="FERULOYL ESTERASE B-RELATED"/>
    <property type="match status" value="1"/>
</dbReference>
<protein>
    <recommendedName>
        <fullName evidence="10">Carboxylic ester hydrolase</fullName>
        <ecNumber evidence="10">3.1.1.-</ecNumber>
    </recommendedName>
</protein>
<comment type="catalytic activity">
    <reaction evidence="9">
        <text>feruloyl-polysaccharide + H2O = ferulate + polysaccharide.</text>
        <dbReference type="EC" id="3.1.1.73"/>
    </reaction>
</comment>
<keyword evidence="6 10" id="KW-0378">Hydrolase</keyword>
<accession>A0A9P9WPG7</accession>
<evidence type="ECO:0000256" key="9">
    <source>
        <dbReference type="ARBA" id="ARBA00034075"/>
    </source>
</evidence>
<keyword evidence="5 10" id="KW-0732">Signal</keyword>
<evidence type="ECO:0000256" key="10">
    <source>
        <dbReference type="RuleBase" id="RU361238"/>
    </source>
</evidence>
<evidence type="ECO:0000313" key="12">
    <source>
        <dbReference type="Proteomes" id="UP000829685"/>
    </source>
</evidence>
<keyword evidence="4" id="KW-0479">Metal-binding</keyword>
<dbReference type="AlphaFoldDB" id="A0A9P9WPG7"/>
<keyword evidence="7" id="KW-0106">Calcium</keyword>
<keyword evidence="3" id="KW-0624">Polysaccharide degradation</keyword>
<comment type="caution">
    <text evidence="11">The sequence shown here is derived from an EMBL/GenBank/DDBJ whole genome shotgun (WGS) entry which is preliminary data.</text>
</comment>
<evidence type="ECO:0000256" key="7">
    <source>
        <dbReference type="ARBA" id="ARBA00022837"/>
    </source>
</evidence>
<feature type="chain" id="PRO_5040544792" description="Carboxylic ester hydrolase" evidence="10">
    <location>
        <begin position="22"/>
        <end position="548"/>
    </location>
</feature>
<dbReference type="GO" id="GO:0045493">
    <property type="term" value="P:xylan catabolic process"/>
    <property type="evidence" value="ECO:0007669"/>
    <property type="project" value="UniProtKB-KW"/>
</dbReference>
<dbReference type="EMBL" id="JAFIMR010000009">
    <property type="protein sequence ID" value="KAI1874395.1"/>
    <property type="molecule type" value="Genomic_DNA"/>
</dbReference>
<evidence type="ECO:0000256" key="3">
    <source>
        <dbReference type="ARBA" id="ARBA00022651"/>
    </source>
</evidence>
<keyword evidence="12" id="KW-1185">Reference proteome</keyword>
<sequence>MLSLYHAALLLLVVWLKPAACSVDQCGSLGAQLSIPNTTVNLSTYEANGTIIRLPGTVESCGGPDLVAHSTANLCRIVLVKATSTSSAVQIEAWLPDRDGWNGRLLATGNGGEGGCIDYATIQNGAGLGFASFGSNAGHNGSQGFDFFLNQPEVIQDFGHRAIHVEAEVAKEIIQQYYGSSVKKSYYAGCSTGGRQGFQNAHLYPEDFDGLLLGSPGVDWLRIVSSKGILARRIGWPDLESQSYVRPEQWKSIVDEQIRQLDPLDGVRDGIIDEPTKYRFDPETLACGTGVLNDSVCLSPQQVNSVRMAYEPIADSSGQIVYPAFELGSNTDVFSSNQKNGSAQLTYTILQDFWRGAVFNDSKWTPNNFSTADMDFALEVNPGGVNAWDSTDLSAFYERGGRIISYHGRNDETVTSALSERFYTTVQSKSNLSLNDIQSFYRLFFIPGMHHCAGGPGAWSIGNAQKYPFDSSRLDPQHNALMALVDWVESGSEPRTLVGTKYEDDDIGGNVVAQRTYCPYPSVSKWDGAGNITIASSWTCVAPSVCNS</sequence>
<dbReference type="InterPro" id="IPR011118">
    <property type="entry name" value="Tannase/feruloyl_esterase"/>
</dbReference>
<evidence type="ECO:0000256" key="6">
    <source>
        <dbReference type="ARBA" id="ARBA00022801"/>
    </source>
</evidence>
<organism evidence="11 12">
    <name type="scientific">Neoarthrinium moseri</name>
    <dbReference type="NCBI Taxonomy" id="1658444"/>
    <lineage>
        <taxon>Eukaryota</taxon>
        <taxon>Fungi</taxon>
        <taxon>Dikarya</taxon>
        <taxon>Ascomycota</taxon>
        <taxon>Pezizomycotina</taxon>
        <taxon>Sordariomycetes</taxon>
        <taxon>Xylariomycetidae</taxon>
        <taxon>Amphisphaeriales</taxon>
        <taxon>Apiosporaceae</taxon>
        <taxon>Neoarthrinium</taxon>
    </lineage>
</organism>
<gene>
    <name evidence="11" type="ORF">JX265_004603</name>
</gene>